<evidence type="ECO:0000259" key="3">
    <source>
        <dbReference type="PROSITE" id="PS50157"/>
    </source>
</evidence>
<dbReference type="Gene3D" id="3.30.160.60">
    <property type="entry name" value="Classic Zinc Finger"/>
    <property type="match status" value="2"/>
</dbReference>
<feature type="region of interest" description="Disordered" evidence="2">
    <location>
        <begin position="1"/>
        <end position="58"/>
    </location>
</feature>
<dbReference type="PANTHER" id="PTHR46179">
    <property type="entry name" value="ZINC FINGER PROTEIN"/>
    <property type="match status" value="1"/>
</dbReference>
<feature type="region of interest" description="Disordered" evidence="2">
    <location>
        <begin position="224"/>
        <end position="295"/>
    </location>
</feature>
<feature type="compositionally biased region" description="Low complexity" evidence="2">
    <location>
        <begin position="480"/>
        <end position="492"/>
    </location>
</feature>
<comment type="caution">
    <text evidence="4">The sequence shown here is derived from an EMBL/GenBank/DDBJ whole genome shotgun (WGS) entry which is preliminary data.</text>
</comment>
<dbReference type="PANTHER" id="PTHR46179:SF19">
    <property type="entry name" value="C2H2 FINGER DOMAIN TRANSCRIPTION FACTOR (EUROFUNG)-RELATED"/>
    <property type="match status" value="1"/>
</dbReference>
<feature type="region of interest" description="Disordered" evidence="2">
    <location>
        <begin position="380"/>
        <end position="451"/>
    </location>
</feature>
<dbReference type="InterPro" id="IPR036236">
    <property type="entry name" value="Znf_C2H2_sf"/>
</dbReference>
<dbReference type="PROSITE" id="PS00028">
    <property type="entry name" value="ZINC_FINGER_C2H2_1"/>
    <property type="match status" value="1"/>
</dbReference>
<sequence length="605" mass="65834">MPVESHDASAGNTYSQYYHTPSAPQQLHSRQPSTSTVTSNGSDSPITHSTSYPFIANFDNNSSPSALYPWLDETQASSLSSQGTAQQPVHNPVYYSSHASAAHAALKDMAIDHHNSNSSEDVPDFISSRRSDSTHGHNTPMTPRANTNEDTEDKAHKMPANGTDNHMSRHVELYRTESAACQDELYNPANFDPTPPSPPPTSNAADQKDLLSPQGNLVNERVRTANSIRSQSPSQPIARERSPFRQGSNLAPAAAANDYSRSPGPGMPSAASIRQREKDQASQKEFEAHRPTLKREVTKTISPKDALLDAPDSDRENSLSAFTDTVPEGYQKHFGGSEAYPNNFVSGTNQAFGQFVPMNQTSTNMGGFRGLDLNNWLATPMPAPASSAPSAAAPPAPTASQTSQISDKNPEFPAQLTSMESSMSENLPASSQESAVSPVIKRPASTSAHTGSYTCTYHGCSQRFESPANLQKHKREAHQTVPTASSTRASTTPEDDDRDSIVSGSPDPVGSGMTSSALLARNSQAGPHKCNRMNPTTGKPCNSIFSRPYDLTRHEDTIHNRQKQKVRCEYCRDEKTFSRNDALTRHMRVVHPEIDFQGKRGRRVF</sequence>
<dbReference type="EMBL" id="ML996091">
    <property type="protein sequence ID" value="KAF2149376.1"/>
    <property type="molecule type" value="Genomic_DNA"/>
</dbReference>
<keyword evidence="5" id="KW-1185">Reference proteome</keyword>
<proteinExistence type="predicted"/>
<feature type="region of interest" description="Disordered" evidence="2">
    <location>
        <begin position="468"/>
        <end position="543"/>
    </location>
</feature>
<dbReference type="PROSITE" id="PS50157">
    <property type="entry name" value="ZINC_FINGER_C2H2_2"/>
    <property type="match status" value="2"/>
</dbReference>
<dbReference type="GO" id="GO:0008270">
    <property type="term" value="F:zinc ion binding"/>
    <property type="evidence" value="ECO:0007669"/>
    <property type="project" value="UniProtKB-KW"/>
</dbReference>
<dbReference type="InterPro" id="IPR013087">
    <property type="entry name" value="Znf_C2H2_type"/>
</dbReference>
<dbReference type="SUPFAM" id="SSF57667">
    <property type="entry name" value="beta-beta-alpha zinc fingers"/>
    <property type="match status" value="1"/>
</dbReference>
<feature type="domain" description="C2H2-type" evidence="3">
    <location>
        <begin position="528"/>
        <end position="564"/>
    </location>
</feature>
<feature type="compositionally biased region" description="Polar residues" evidence="2">
    <location>
        <begin position="512"/>
        <end position="525"/>
    </location>
</feature>
<protein>
    <recommendedName>
        <fullName evidence="3">C2H2-type domain-containing protein</fullName>
    </recommendedName>
</protein>
<feature type="compositionally biased region" description="Polar residues" evidence="2">
    <location>
        <begin position="224"/>
        <end position="235"/>
    </location>
</feature>
<evidence type="ECO:0000256" key="2">
    <source>
        <dbReference type="SAM" id="MobiDB-lite"/>
    </source>
</evidence>
<dbReference type="AlphaFoldDB" id="A0A9P4IVR5"/>
<feature type="region of interest" description="Disordered" evidence="2">
    <location>
        <begin position="186"/>
        <end position="209"/>
    </location>
</feature>
<feature type="compositionally biased region" description="Polar residues" evidence="2">
    <location>
        <begin position="533"/>
        <end position="543"/>
    </location>
</feature>
<dbReference type="Pfam" id="PF00096">
    <property type="entry name" value="zf-C2H2"/>
    <property type="match status" value="2"/>
</dbReference>
<evidence type="ECO:0000313" key="4">
    <source>
        <dbReference type="EMBL" id="KAF2149376.1"/>
    </source>
</evidence>
<dbReference type="SMART" id="SM00355">
    <property type="entry name" value="ZnF_C2H2"/>
    <property type="match status" value="3"/>
</dbReference>
<feature type="compositionally biased region" description="Polar residues" evidence="2">
    <location>
        <begin position="415"/>
        <end position="435"/>
    </location>
</feature>
<feature type="compositionally biased region" description="Polar residues" evidence="2">
    <location>
        <begin position="10"/>
        <end position="58"/>
    </location>
</feature>
<reference evidence="4" key="1">
    <citation type="journal article" date="2020" name="Stud. Mycol.">
        <title>101 Dothideomycetes genomes: a test case for predicting lifestyles and emergence of pathogens.</title>
        <authorList>
            <person name="Haridas S."/>
            <person name="Albert R."/>
            <person name="Binder M."/>
            <person name="Bloem J."/>
            <person name="Labutti K."/>
            <person name="Salamov A."/>
            <person name="Andreopoulos B."/>
            <person name="Baker S."/>
            <person name="Barry K."/>
            <person name="Bills G."/>
            <person name="Bluhm B."/>
            <person name="Cannon C."/>
            <person name="Castanera R."/>
            <person name="Culley D."/>
            <person name="Daum C."/>
            <person name="Ezra D."/>
            <person name="Gonzalez J."/>
            <person name="Henrissat B."/>
            <person name="Kuo A."/>
            <person name="Liang C."/>
            <person name="Lipzen A."/>
            <person name="Lutzoni F."/>
            <person name="Magnuson J."/>
            <person name="Mondo S."/>
            <person name="Nolan M."/>
            <person name="Ohm R."/>
            <person name="Pangilinan J."/>
            <person name="Park H.-J."/>
            <person name="Ramirez L."/>
            <person name="Alfaro M."/>
            <person name="Sun H."/>
            <person name="Tritt A."/>
            <person name="Yoshinaga Y."/>
            <person name="Zwiers L.-H."/>
            <person name="Turgeon B."/>
            <person name="Goodwin S."/>
            <person name="Spatafora J."/>
            <person name="Crous P."/>
            <person name="Grigoriev I."/>
        </authorList>
    </citation>
    <scope>NUCLEOTIDE SEQUENCE</scope>
    <source>
        <strain evidence="4">CBS 260.36</strain>
    </source>
</reference>
<dbReference type="InterPro" id="IPR051061">
    <property type="entry name" value="Zinc_finger_trans_reg"/>
</dbReference>
<gene>
    <name evidence="4" type="ORF">K461DRAFT_231438</name>
</gene>
<feature type="domain" description="C2H2-type" evidence="3">
    <location>
        <begin position="453"/>
        <end position="478"/>
    </location>
</feature>
<keyword evidence="1" id="KW-0479">Metal-binding</keyword>
<organism evidence="4 5">
    <name type="scientific">Myriangium duriaei CBS 260.36</name>
    <dbReference type="NCBI Taxonomy" id="1168546"/>
    <lineage>
        <taxon>Eukaryota</taxon>
        <taxon>Fungi</taxon>
        <taxon>Dikarya</taxon>
        <taxon>Ascomycota</taxon>
        <taxon>Pezizomycotina</taxon>
        <taxon>Dothideomycetes</taxon>
        <taxon>Dothideomycetidae</taxon>
        <taxon>Myriangiales</taxon>
        <taxon>Myriangiaceae</taxon>
        <taxon>Myriangium</taxon>
    </lineage>
</organism>
<evidence type="ECO:0000313" key="5">
    <source>
        <dbReference type="Proteomes" id="UP000799439"/>
    </source>
</evidence>
<feature type="compositionally biased region" description="Polar residues" evidence="2">
    <location>
        <begin position="136"/>
        <end position="148"/>
    </location>
</feature>
<feature type="region of interest" description="Disordered" evidence="2">
    <location>
        <begin position="114"/>
        <end position="167"/>
    </location>
</feature>
<dbReference type="OrthoDB" id="7295497at2759"/>
<dbReference type="GO" id="GO:0006357">
    <property type="term" value="P:regulation of transcription by RNA polymerase II"/>
    <property type="evidence" value="ECO:0007669"/>
    <property type="project" value="TreeGrafter"/>
</dbReference>
<dbReference type="GO" id="GO:0005634">
    <property type="term" value="C:nucleus"/>
    <property type="evidence" value="ECO:0007669"/>
    <property type="project" value="TreeGrafter"/>
</dbReference>
<feature type="compositionally biased region" description="Low complexity" evidence="2">
    <location>
        <begin position="380"/>
        <end position="391"/>
    </location>
</feature>
<evidence type="ECO:0000256" key="1">
    <source>
        <dbReference type="PROSITE-ProRule" id="PRU00042"/>
    </source>
</evidence>
<dbReference type="Proteomes" id="UP000799439">
    <property type="component" value="Unassembled WGS sequence"/>
</dbReference>
<name>A0A9P4IVR5_9PEZI</name>
<feature type="compositionally biased region" description="Basic and acidic residues" evidence="2">
    <location>
        <begin position="274"/>
        <end position="295"/>
    </location>
</feature>
<accession>A0A9P4IVR5</accession>
<keyword evidence="1" id="KW-0863">Zinc-finger</keyword>
<keyword evidence="1" id="KW-0862">Zinc</keyword>